<dbReference type="WBParaSite" id="Gr19_v10_g14193.t1">
    <property type="protein sequence ID" value="Gr19_v10_g14193.t1"/>
    <property type="gene ID" value="Gr19_v10_g14193"/>
</dbReference>
<organism evidence="1 2">
    <name type="scientific">Globodera rostochiensis</name>
    <name type="common">Golden nematode worm</name>
    <name type="synonym">Heterodera rostochiensis</name>
    <dbReference type="NCBI Taxonomy" id="31243"/>
    <lineage>
        <taxon>Eukaryota</taxon>
        <taxon>Metazoa</taxon>
        <taxon>Ecdysozoa</taxon>
        <taxon>Nematoda</taxon>
        <taxon>Chromadorea</taxon>
        <taxon>Rhabditida</taxon>
        <taxon>Tylenchina</taxon>
        <taxon>Tylenchomorpha</taxon>
        <taxon>Tylenchoidea</taxon>
        <taxon>Heteroderidae</taxon>
        <taxon>Heteroderinae</taxon>
        <taxon>Globodera</taxon>
    </lineage>
</organism>
<accession>A0A914H5J0</accession>
<reference evidence="2" key="1">
    <citation type="submission" date="2022-11" db="UniProtKB">
        <authorList>
            <consortium name="WormBaseParasite"/>
        </authorList>
    </citation>
    <scope>IDENTIFICATION</scope>
</reference>
<sequence length="116" mass="13557">MISDKGIVPELHLDSEDKEIREKVQKDVEESCKKFDNEEAKIILLNNVHYDLAINFEYNQRKEVYDRAQDLLSNWVGNDVTSFSSGIWTLSEKLYLKENASQMLQLVKKIIKKPLL</sequence>
<keyword evidence="1" id="KW-1185">Reference proteome</keyword>
<evidence type="ECO:0000313" key="1">
    <source>
        <dbReference type="Proteomes" id="UP000887572"/>
    </source>
</evidence>
<proteinExistence type="predicted"/>
<protein>
    <submittedName>
        <fullName evidence="2">Uncharacterized protein</fullName>
    </submittedName>
</protein>
<dbReference type="AlphaFoldDB" id="A0A914H5J0"/>
<name>A0A914H5J0_GLORO</name>
<dbReference type="Proteomes" id="UP000887572">
    <property type="component" value="Unplaced"/>
</dbReference>
<evidence type="ECO:0000313" key="2">
    <source>
        <dbReference type="WBParaSite" id="Gr19_v10_g14193.t1"/>
    </source>
</evidence>